<gene>
    <name evidence="2" type="ORF">DSL64_27590</name>
</gene>
<evidence type="ECO:0000259" key="1">
    <source>
        <dbReference type="Pfam" id="PF12867"/>
    </source>
</evidence>
<dbReference type="EMBL" id="QNUL01000043">
    <property type="protein sequence ID" value="REA55964.1"/>
    <property type="molecule type" value="Genomic_DNA"/>
</dbReference>
<dbReference type="Proteomes" id="UP000256373">
    <property type="component" value="Unassembled WGS sequence"/>
</dbReference>
<accession>A0A3D8Y3Q0</accession>
<dbReference type="AlphaFoldDB" id="A0A3D8Y3Q0"/>
<evidence type="ECO:0000313" key="2">
    <source>
        <dbReference type="EMBL" id="REA55964.1"/>
    </source>
</evidence>
<reference evidence="2 3" key="1">
    <citation type="submission" date="2018-07" db="EMBL/GenBank/DDBJ databases">
        <title>Dyadobacter roseus sp. nov., isolated from rose rhizosphere soil.</title>
        <authorList>
            <person name="Chen L."/>
        </authorList>
    </citation>
    <scope>NUCLEOTIDE SEQUENCE [LARGE SCALE GENOMIC DNA]</scope>
    <source>
        <strain evidence="2 3">RS19</strain>
    </source>
</reference>
<keyword evidence="3" id="KW-1185">Reference proteome</keyword>
<feature type="domain" description="DinB-like" evidence="1">
    <location>
        <begin position="52"/>
        <end position="165"/>
    </location>
</feature>
<evidence type="ECO:0000313" key="3">
    <source>
        <dbReference type="Proteomes" id="UP000256373"/>
    </source>
</evidence>
<dbReference type="InterPro" id="IPR024775">
    <property type="entry name" value="DinB-like"/>
</dbReference>
<dbReference type="SUPFAM" id="SSF109854">
    <property type="entry name" value="DinB/YfiT-like putative metalloenzymes"/>
    <property type="match status" value="1"/>
</dbReference>
<dbReference type="Gene3D" id="1.20.120.450">
    <property type="entry name" value="dinb family like domain"/>
    <property type="match status" value="1"/>
</dbReference>
<dbReference type="InterPro" id="IPR034660">
    <property type="entry name" value="DinB/YfiT-like"/>
</dbReference>
<protein>
    <submittedName>
        <fullName evidence="2">DinB family protein</fullName>
    </submittedName>
</protein>
<comment type="caution">
    <text evidence="2">The sequence shown here is derived from an EMBL/GenBank/DDBJ whole genome shotgun (WGS) entry which is preliminary data.</text>
</comment>
<dbReference type="OrthoDB" id="9793216at2"/>
<name>A0A3D8Y3Q0_9BACT</name>
<dbReference type="Pfam" id="PF12867">
    <property type="entry name" value="DinB_2"/>
    <property type="match status" value="1"/>
</dbReference>
<sequence length="175" mass="19933">MKKSEINPMPAFFDRYINLIDDDVDLFDGFDSFTPGKIYSEVEKLIELGTNVYQPGKWTVKDILQHVIDNERIMAYRALRFSRNDKTLLPGYDEEILAANTNADNLTVQQLLEEFNLVRASTIALFKGMSDSMLLRSGVAFKSDISALALGFVILGHPVHHMNVIKERYFPLLES</sequence>
<organism evidence="2 3">
    <name type="scientific">Dyadobacter luteus</name>
    <dbReference type="NCBI Taxonomy" id="2259619"/>
    <lineage>
        <taxon>Bacteria</taxon>
        <taxon>Pseudomonadati</taxon>
        <taxon>Bacteroidota</taxon>
        <taxon>Cytophagia</taxon>
        <taxon>Cytophagales</taxon>
        <taxon>Spirosomataceae</taxon>
        <taxon>Dyadobacter</taxon>
    </lineage>
</organism>
<dbReference type="RefSeq" id="WP_115834197.1">
    <property type="nucleotide sequence ID" value="NZ_QNUL01000043.1"/>
</dbReference>
<proteinExistence type="predicted"/>